<evidence type="ECO:0008006" key="5">
    <source>
        <dbReference type="Google" id="ProtNLM"/>
    </source>
</evidence>
<dbReference type="Proteomes" id="UP001237448">
    <property type="component" value="Unassembled WGS sequence"/>
</dbReference>
<name>A0ABU0FJT0_9HYPH</name>
<proteinExistence type="predicted"/>
<dbReference type="EMBL" id="JAUSVK010000001">
    <property type="protein sequence ID" value="MDQ0394867.1"/>
    <property type="molecule type" value="Genomic_DNA"/>
</dbReference>
<evidence type="ECO:0000313" key="4">
    <source>
        <dbReference type="Proteomes" id="UP001237448"/>
    </source>
</evidence>
<evidence type="ECO:0000256" key="1">
    <source>
        <dbReference type="SAM" id="MobiDB-lite"/>
    </source>
</evidence>
<dbReference type="RefSeq" id="WP_307432724.1">
    <property type="nucleotide sequence ID" value="NZ_JAUSVK010000001.1"/>
</dbReference>
<protein>
    <recommendedName>
        <fullName evidence="5">LTXXQ motif family protein</fullName>
    </recommendedName>
</protein>
<evidence type="ECO:0000313" key="3">
    <source>
        <dbReference type="EMBL" id="MDQ0394867.1"/>
    </source>
</evidence>
<dbReference type="Pfam" id="PF07813">
    <property type="entry name" value="LTXXQ"/>
    <property type="match status" value="1"/>
</dbReference>
<accession>A0ABU0FJT0</accession>
<keyword evidence="4" id="KW-1185">Reference proteome</keyword>
<gene>
    <name evidence="3" type="ORF">J3R73_004659</name>
</gene>
<reference evidence="3 4" key="1">
    <citation type="submission" date="2023-07" db="EMBL/GenBank/DDBJ databases">
        <title>Genomic Encyclopedia of Type Strains, Phase IV (KMG-IV): sequencing the most valuable type-strain genomes for metagenomic binning, comparative biology and taxonomic classification.</title>
        <authorList>
            <person name="Goeker M."/>
        </authorList>
    </citation>
    <scope>NUCLEOTIDE SEQUENCE [LARGE SCALE GENOMIC DNA]</scope>
    <source>
        <strain evidence="3 4">DSM 5896</strain>
    </source>
</reference>
<feature type="chain" id="PRO_5045331786" description="LTXXQ motif family protein" evidence="2">
    <location>
        <begin position="28"/>
        <end position="205"/>
    </location>
</feature>
<organism evidence="3 4">
    <name type="scientific">Labrys monachus</name>
    <dbReference type="NCBI Taxonomy" id="217067"/>
    <lineage>
        <taxon>Bacteria</taxon>
        <taxon>Pseudomonadati</taxon>
        <taxon>Pseudomonadota</taxon>
        <taxon>Alphaproteobacteria</taxon>
        <taxon>Hyphomicrobiales</taxon>
        <taxon>Xanthobacteraceae</taxon>
        <taxon>Labrys</taxon>
    </lineage>
</organism>
<comment type="caution">
    <text evidence="3">The sequence shown here is derived from an EMBL/GenBank/DDBJ whole genome shotgun (WGS) entry which is preliminary data.</text>
</comment>
<feature type="region of interest" description="Disordered" evidence="1">
    <location>
        <begin position="30"/>
        <end position="68"/>
    </location>
</feature>
<dbReference type="InterPro" id="IPR012899">
    <property type="entry name" value="LTXXQ"/>
</dbReference>
<feature type="signal peptide" evidence="2">
    <location>
        <begin position="1"/>
        <end position="27"/>
    </location>
</feature>
<sequence>MSIIRRFSIPALLLASAVAAWPAAVVAQTMPSPGQSDEEHDTGRPGPCAAGPLADSPSGGMPGTMMGKGQARMMNGDMMQMMSMMRGMMTMMSAESGMMSSHVEGRIASLRSDLGITGAQSPLWDRFAEALRATAKSMNGMYGQMMHAKGASTLPARLEAQKGMLSAHLAAIAALKDALDPLYASFSDEQKRRADGLMIGPMGMM</sequence>
<keyword evidence="2" id="KW-0732">Signal</keyword>
<evidence type="ECO:0000256" key="2">
    <source>
        <dbReference type="SAM" id="SignalP"/>
    </source>
</evidence>